<dbReference type="HAMAP" id="MF_00112">
    <property type="entry name" value="GGGP_HepGP_synthase"/>
    <property type="match status" value="1"/>
</dbReference>
<keyword evidence="7 10" id="KW-1208">Phospholipid metabolism</keyword>
<comment type="caution">
    <text evidence="11">The sequence shown here is derived from an EMBL/GenBank/DDBJ whole genome shotgun (WGS) entry which is preliminary data.</text>
</comment>
<dbReference type="UniPathway" id="UPA00940"/>
<dbReference type="SUPFAM" id="SSF51395">
    <property type="entry name" value="FMN-linked oxidoreductases"/>
    <property type="match status" value="1"/>
</dbReference>
<protein>
    <recommendedName>
        <fullName evidence="9 10">Heptaprenylglyceryl phosphate synthase</fullName>
        <shortName evidence="10">HepGP synthase</shortName>
        <ecNumber evidence="9 10">2.5.1.n9</ecNumber>
    </recommendedName>
    <alternativeName>
        <fullName evidence="10">Glycerol-1-phosphate heptaprenyltransferase</fullName>
    </alternativeName>
</protein>
<feature type="binding site" evidence="10">
    <location>
        <position position="190"/>
    </location>
    <ligand>
        <name>sn-glycerol 1-phosphate</name>
        <dbReference type="ChEBI" id="CHEBI:57685"/>
    </ligand>
</feature>
<comment type="caution">
    <text evidence="10">Lacks conserved residue(s) required for the propagation of feature annotation.</text>
</comment>
<accession>A0A559KB68</accession>
<dbReference type="NCBIfam" id="NF003197">
    <property type="entry name" value="PRK04169.1-1"/>
    <property type="match status" value="1"/>
</dbReference>
<dbReference type="CDD" id="cd02812">
    <property type="entry name" value="PcrB_like"/>
    <property type="match status" value="1"/>
</dbReference>
<keyword evidence="4 10" id="KW-0460">Magnesium</keyword>
<comment type="function">
    <text evidence="10">Prenyltransferase that catalyzes in vivo the transfer of the heptaprenyl moiety of heptaprenyl pyrophosphate (HepPP; 35 carbon atoms) to the C3 hydroxyl of sn-glycerol-1-phosphate (G1P), producing heptaprenylglyceryl phosphate (HepGP). This reaction is an ether-bond-formation step in the biosynthesis of archaea-type G1P-based membrane lipids found in Bacillales.</text>
</comment>
<dbReference type="Pfam" id="PF01884">
    <property type="entry name" value="PcrB"/>
    <property type="match status" value="1"/>
</dbReference>
<comment type="subunit">
    <text evidence="10">Homodimer.</text>
</comment>
<evidence type="ECO:0000313" key="12">
    <source>
        <dbReference type="Proteomes" id="UP000317036"/>
    </source>
</evidence>
<keyword evidence="5 10" id="KW-0443">Lipid metabolism</keyword>
<dbReference type="EMBL" id="VNJI01000015">
    <property type="protein sequence ID" value="TVY09378.1"/>
    <property type="molecule type" value="Genomic_DNA"/>
</dbReference>
<name>A0A559KB68_9BACL</name>
<evidence type="ECO:0000256" key="4">
    <source>
        <dbReference type="ARBA" id="ARBA00022842"/>
    </source>
</evidence>
<evidence type="ECO:0000313" key="11">
    <source>
        <dbReference type="EMBL" id="TVY09378.1"/>
    </source>
</evidence>
<evidence type="ECO:0000256" key="5">
    <source>
        <dbReference type="ARBA" id="ARBA00023098"/>
    </source>
</evidence>
<organism evidence="11 12">
    <name type="scientific">Paenibacillus cremeus</name>
    <dbReference type="NCBI Taxonomy" id="2163881"/>
    <lineage>
        <taxon>Bacteria</taxon>
        <taxon>Bacillati</taxon>
        <taxon>Bacillota</taxon>
        <taxon>Bacilli</taxon>
        <taxon>Bacillales</taxon>
        <taxon>Paenibacillaceae</taxon>
        <taxon>Paenibacillus</taxon>
    </lineage>
</organism>
<dbReference type="PANTHER" id="PTHR40029:SF2">
    <property type="entry name" value="HEPTAPRENYLGLYCERYL PHOSPHATE SYNTHASE"/>
    <property type="match status" value="1"/>
</dbReference>
<comment type="cofactor">
    <cofactor evidence="10">
        <name>Mg(2+)</name>
        <dbReference type="ChEBI" id="CHEBI:18420"/>
    </cofactor>
</comment>
<feature type="binding site" evidence="10">
    <location>
        <begin position="160"/>
        <end position="165"/>
    </location>
    <ligand>
        <name>sn-glycerol 1-phosphate</name>
        <dbReference type="ChEBI" id="CHEBI:57685"/>
    </ligand>
</feature>
<dbReference type="GO" id="GO:0000287">
    <property type="term" value="F:magnesium ion binding"/>
    <property type="evidence" value="ECO:0007669"/>
    <property type="project" value="UniProtKB-UniRule"/>
</dbReference>
<feature type="binding site" evidence="10">
    <location>
        <position position="41"/>
    </location>
    <ligand>
        <name>Mg(2+)</name>
        <dbReference type="ChEBI" id="CHEBI:18420"/>
    </ligand>
</feature>
<dbReference type="GO" id="GO:0120536">
    <property type="term" value="F:heptaprenylglyceryl phosphate synthase activity"/>
    <property type="evidence" value="ECO:0007669"/>
    <property type="project" value="RHEA"/>
</dbReference>
<sequence>MHLRMNEWKHVFKLDPDKELTDEALESICLSGTDAVMVGGSTGVTFDNTVDLLARIRRYEVPCVLEVSNQEAIVPGFDLFMIPIVLNSKTPEWIVGQHHRAIKDYGAIMDWKQMITEGYIILNGDSTAAKLTQADAEIELKDVEAYARLAERLFHCPIVYLEYSGVFGKMEWVRKVRGLLTESRLFYGGGVDGPDKAREAAEAAHTVVVGNVIYENLEHALATVQAVRAAHQ</sequence>
<gene>
    <name evidence="10" type="primary">pcrB</name>
    <name evidence="11" type="ORF">FPZ49_14465</name>
</gene>
<evidence type="ECO:0000256" key="10">
    <source>
        <dbReference type="HAMAP-Rule" id="MF_00112"/>
    </source>
</evidence>
<evidence type="ECO:0000256" key="9">
    <source>
        <dbReference type="ARBA" id="ARBA00066888"/>
    </source>
</evidence>
<dbReference type="InterPro" id="IPR038597">
    <property type="entry name" value="GGGP/HepGP_synthase_sf"/>
</dbReference>
<dbReference type="NCBIfam" id="NF003199">
    <property type="entry name" value="PRK04169.1-3"/>
    <property type="match status" value="1"/>
</dbReference>
<reference evidence="11 12" key="1">
    <citation type="submission" date="2019-07" db="EMBL/GenBank/DDBJ databases">
        <authorList>
            <person name="Kim J."/>
        </authorList>
    </citation>
    <scope>NUCLEOTIDE SEQUENCE [LARGE SCALE GENOMIC DNA]</scope>
    <source>
        <strain evidence="11 12">JC52</strain>
    </source>
</reference>
<comment type="catalytic activity">
    <reaction evidence="8 10">
        <text>sn-glycerol 1-phosphate + all-trans-heptaprenyl diphosphate = 3-heptaprenyl-sn-glycero-1-phosphate + diphosphate</text>
        <dbReference type="Rhea" id="RHEA:33495"/>
        <dbReference type="ChEBI" id="CHEBI:33019"/>
        <dbReference type="ChEBI" id="CHEBI:57685"/>
        <dbReference type="ChEBI" id="CHEBI:58206"/>
        <dbReference type="ChEBI" id="CHEBI:64781"/>
        <dbReference type="EC" id="2.5.1.n9"/>
    </reaction>
</comment>
<keyword evidence="1 10" id="KW-0444">Lipid biosynthesis</keyword>
<keyword evidence="3 10" id="KW-0479">Metal-binding</keyword>
<comment type="similarity">
    <text evidence="10">Belongs to the GGGP/HepGP synthase family. Group I subfamily.</text>
</comment>
<dbReference type="EC" id="2.5.1.n9" evidence="9 10"/>
<dbReference type="AlphaFoldDB" id="A0A559KB68"/>
<evidence type="ECO:0000256" key="3">
    <source>
        <dbReference type="ARBA" id="ARBA00022723"/>
    </source>
</evidence>
<dbReference type="GO" id="GO:0046474">
    <property type="term" value="P:glycerophospholipid biosynthetic process"/>
    <property type="evidence" value="ECO:0007669"/>
    <property type="project" value="UniProtKB-UniRule"/>
</dbReference>
<feature type="binding site" evidence="10">
    <location>
        <position position="13"/>
    </location>
    <ligand>
        <name>sn-glycerol 1-phosphate</name>
        <dbReference type="ChEBI" id="CHEBI:57685"/>
    </ligand>
</feature>
<dbReference type="FunFam" id="3.20.20.390:FF:000001">
    <property type="entry name" value="Heptaprenylglyceryl phosphate synthase"/>
    <property type="match status" value="1"/>
</dbReference>
<keyword evidence="6 10" id="KW-0594">Phospholipid biosynthesis</keyword>
<evidence type="ECO:0000256" key="6">
    <source>
        <dbReference type="ARBA" id="ARBA00023209"/>
    </source>
</evidence>
<keyword evidence="12" id="KW-1185">Reference proteome</keyword>
<comment type="pathway">
    <text evidence="10">Membrane lipid metabolism; glycerophospholipid metabolism.</text>
</comment>
<keyword evidence="2 10" id="KW-0808">Transferase</keyword>
<dbReference type="Proteomes" id="UP000317036">
    <property type="component" value="Unassembled WGS sequence"/>
</dbReference>
<dbReference type="NCBIfam" id="TIGR01768">
    <property type="entry name" value="GGGP-family"/>
    <property type="match status" value="1"/>
</dbReference>
<dbReference type="InterPro" id="IPR039074">
    <property type="entry name" value="GGGP/HepGP_synthase_I"/>
</dbReference>
<evidence type="ECO:0000256" key="1">
    <source>
        <dbReference type="ARBA" id="ARBA00022516"/>
    </source>
</evidence>
<dbReference type="PANTHER" id="PTHR40029">
    <property type="match status" value="1"/>
</dbReference>
<dbReference type="OrthoDB" id="2381757at2"/>
<dbReference type="InterPro" id="IPR008205">
    <property type="entry name" value="GGGP_HepGP_synthase"/>
</dbReference>
<dbReference type="Gene3D" id="3.20.20.390">
    <property type="entry name" value="FMN-linked oxidoreductases"/>
    <property type="match status" value="1"/>
</dbReference>
<evidence type="ECO:0000256" key="8">
    <source>
        <dbReference type="ARBA" id="ARBA00048318"/>
    </source>
</evidence>
<proteinExistence type="inferred from homology"/>
<feature type="binding site" evidence="10">
    <location>
        <position position="15"/>
    </location>
    <ligand>
        <name>Mg(2+)</name>
        <dbReference type="ChEBI" id="CHEBI:18420"/>
    </ligand>
</feature>
<evidence type="ECO:0000256" key="7">
    <source>
        <dbReference type="ARBA" id="ARBA00023264"/>
    </source>
</evidence>
<evidence type="ECO:0000256" key="2">
    <source>
        <dbReference type="ARBA" id="ARBA00022679"/>
    </source>
</evidence>
<feature type="binding site" evidence="10">
    <location>
        <begin position="210"/>
        <end position="211"/>
    </location>
    <ligand>
        <name>sn-glycerol 1-phosphate</name>
        <dbReference type="ChEBI" id="CHEBI:57685"/>
    </ligand>
</feature>